<comment type="caution">
    <text evidence="1">The sequence shown here is derived from an EMBL/GenBank/DDBJ whole genome shotgun (WGS) entry which is preliminary data.</text>
</comment>
<protein>
    <submittedName>
        <fullName evidence="1">Uncharacterized protein</fullName>
    </submittedName>
</protein>
<dbReference type="OrthoDB" id="5396767at2"/>
<gene>
    <name evidence="1" type="ORF">DENIS_0379</name>
</gene>
<evidence type="ECO:0000313" key="1">
    <source>
        <dbReference type="EMBL" id="GBC59440.1"/>
    </source>
</evidence>
<evidence type="ECO:0000313" key="2">
    <source>
        <dbReference type="Proteomes" id="UP000288096"/>
    </source>
</evidence>
<name>A0A401FR52_9BACT</name>
<reference evidence="2" key="1">
    <citation type="submission" date="2017-11" db="EMBL/GenBank/DDBJ databases">
        <authorList>
            <person name="Watanabe M."/>
            <person name="Kojima H."/>
        </authorList>
    </citation>
    <scope>NUCLEOTIDE SEQUENCE [LARGE SCALE GENOMIC DNA]</scope>
    <source>
        <strain evidence="2">Tokyo 01</strain>
    </source>
</reference>
<dbReference type="EMBL" id="BEXT01000001">
    <property type="protein sequence ID" value="GBC59440.1"/>
    <property type="molecule type" value="Genomic_DNA"/>
</dbReference>
<keyword evidence="2" id="KW-1185">Reference proteome</keyword>
<reference evidence="2" key="2">
    <citation type="submission" date="2019-01" db="EMBL/GenBank/DDBJ databases">
        <title>Genome sequence of Desulfonema ishimotonii strain Tokyo 01.</title>
        <authorList>
            <person name="Fukui M."/>
        </authorList>
    </citation>
    <scope>NUCLEOTIDE SEQUENCE [LARGE SCALE GENOMIC DNA]</scope>
    <source>
        <strain evidence="2">Tokyo 01</strain>
    </source>
</reference>
<sequence length="177" mass="19049">MNAPEPVVLTAEDLPKLFSLFQKGVQTEVETGQNLKALLCEEWGLPVEYVTGRISTLFINGKPVDDLETVQIRAGVTLALSSAMPGLVGAVMRRGGYYSSLRSSISYHEGAQPVSHQRGRITVKLFNVLMGEMGGLLLQRGIWAGPADLEAIFPDSCQDRAAQGSIPVICPECGFNA</sequence>
<dbReference type="AlphaFoldDB" id="A0A401FR52"/>
<proteinExistence type="predicted"/>
<dbReference type="RefSeq" id="WP_124326955.1">
    <property type="nucleotide sequence ID" value="NZ_BEXT01000001.1"/>
</dbReference>
<organism evidence="1 2">
    <name type="scientific">Desulfonema ishimotonii</name>
    <dbReference type="NCBI Taxonomy" id="45657"/>
    <lineage>
        <taxon>Bacteria</taxon>
        <taxon>Pseudomonadati</taxon>
        <taxon>Thermodesulfobacteriota</taxon>
        <taxon>Desulfobacteria</taxon>
        <taxon>Desulfobacterales</taxon>
        <taxon>Desulfococcaceae</taxon>
        <taxon>Desulfonema</taxon>
    </lineage>
</organism>
<accession>A0A401FR52</accession>
<dbReference type="Proteomes" id="UP000288096">
    <property type="component" value="Unassembled WGS sequence"/>
</dbReference>